<dbReference type="SUPFAM" id="SSF56672">
    <property type="entry name" value="DNA/RNA polymerases"/>
    <property type="match status" value="1"/>
</dbReference>
<evidence type="ECO:0000313" key="2">
    <source>
        <dbReference type="EMBL" id="GJU01056.1"/>
    </source>
</evidence>
<dbReference type="InterPro" id="IPR043502">
    <property type="entry name" value="DNA/RNA_pol_sf"/>
</dbReference>
<dbReference type="InterPro" id="IPR013103">
    <property type="entry name" value="RVT_2"/>
</dbReference>
<name>A0ABQ5IMS6_9ASTR</name>
<dbReference type="Pfam" id="PF07727">
    <property type="entry name" value="RVT_2"/>
    <property type="match status" value="1"/>
</dbReference>
<reference evidence="2" key="2">
    <citation type="submission" date="2022-01" db="EMBL/GenBank/DDBJ databases">
        <authorList>
            <person name="Yamashiro T."/>
            <person name="Shiraishi A."/>
            <person name="Satake H."/>
            <person name="Nakayama K."/>
        </authorList>
    </citation>
    <scope>NUCLEOTIDE SEQUENCE</scope>
</reference>
<comment type="caution">
    <text evidence="2">The sequence shown here is derived from an EMBL/GenBank/DDBJ whole genome shotgun (WGS) entry which is preliminary data.</text>
</comment>
<keyword evidence="3" id="KW-1185">Reference proteome</keyword>
<sequence length="316" mass="35425">MLMALLKDKKARLVAKGFNQQEGIDYTETFTPVAKMVTVRTLLAISSINNWHVQQLDINNAFLHGDLNEEVYMAVPSGYKKPLPPNTVCRLTKSLYGLKQANIQWFIKLTTFLISVGFTQSHADSSHFIYFKDKDALVLLIYVDDILLAGNNFSLITDIKDQLHQTFSIKDLGPFHYYLGIEFLRNSHGVAQASFRGTQRNNQLYQDPPQRQSRALADCSCEITWLCSLLQDLKVPIPTPVRIICDNISTIALASNLLQHARTKHIEIDCMCDPYTLPTCGWGDNGTGFTINSVARNRVPNGRVSSAAANVKEKTS</sequence>
<reference evidence="2" key="1">
    <citation type="journal article" date="2022" name="Int. J. Mol. Sci.">
        <title>Draft Genome of Tanacetum Coccineum: Genomic Comparison of Closely Related Tanacetum-Family Plants.</title>
        <authorList>
            <person name="Yamashiro T."/>
            <person name="Shiraishi A."/>
            <person name="Nakayama K."/>
            <person name="Satake H."/>
        </authorList>
    </citation>
    <scope>NUCLEOTIDE SEQUENCE</scope>
</reference>
<dbReference type="EMBL" id="BQNB010020926">
    <property type="protein sequence ID" value="GJU01056.1"/>
    <property type="molecule type" value="Genomic_DNA"/>
</dbReference>
<dbReference type="PANTHER" id="PTHR11439:SF470">
    <property type="entry name" value="CYSTEINE-RICH RLK (RECEPTOR-LIKE PROTEIN KINASE) 8"/>
    <property type="match status" value="1"/>
</dbReference>
<gene>
    <name evidence="2" type="ORF">Tco_1111394</name>
</gene>
<dbReference type="PANTHER" id="PTHR11439">
    <property type="entry name" value="GAG-POL-RELATED RETROTRANSPOSON"/>
    <property type="match status" value="1"/>
</dbReference>
<proteinExistence type="predicted"/>
<protein>
    <submittedName>
        <fullName evidence="2">Retrovirus-related pol polyprotein from transposon TNT 1-94</fullName>
    </submittedName>
</protein>
<organism evidence="2 3">
    <name type="scientific">Tanacetum coccineum</name>
    <dbReference type="NCBI Taxonomy" id="301880"/>
    <lineage>
        <taxon>Eukaryota</taxon>
        <taxon>Viridiplantae</taxon>
        <taxon>Streptophyta</taxon>
        <taxon>Embryophyta</taxon>
        <taxon>Tracheophyta</taxon>
        <taxon>Spermatophyta</taxon>
        <taxon>Magnoliopsida</taxon>
        <taxon>eudicotyledons</taxon>
        <taxon>Gunneridae</taxon>
        <taxon>Pentapetalae</taxon>
        <taxon>asterids</taxon>
        <taxon>campanulids</taxon>
        <taxon>Asterales</taxon>
        <taxon>Asteraceae</taxon>
        <taxon>Asteroideae</taxon>
        <taxon>Anthemideae</taxon>
        <taxon>Anthemidinae</taxon>
        <taxon>Tanacetum</taxon>
    </lineage>
</organism>
<dbReference type="Proteomes" id="UP001151760">
    <property type="component" value="Unassembled WGS sequence"/>
</dbReference>
<dbReference type="CDD" id="cd09272">
    <property type="entry name" value="RNase_HI_RT_Ty1"/>
    <property type="match status" value="1"/>
</dbReference>
<accession>A0ABQ5IMS6</accession>
<feature type="domain" description="Reverse transcriptase Ty1/copia-type" evidence="1">
    <location>
        <begin position="9"/>
        <end position="190"/>
    </location>
</feature>
<evidence type="ECO:0000313" key="3">
    <source>
        <dbReference type="Proteomes" id="UP001151760"/>
    </source>
</evidence>
<evidence type="ECO:0000259" key="1">
    <source>
        <dbReference type="Pfam" id="PF07727"/>
    </source>
</evidence>